<dbReference type="PANTHER" id="PTHR15744">
    <property type="entry name" value="BLOM7"/>
    <property type="match status" value="1"/>
</dbReference>
<protein>
    <recommendedName>
        <fullName evidence="2">KH homology domain-containing protein 4</fullName>
    </recommendedName>
    <alternativeName>
        <fullName evidence="3">Brings lots of money 7</fullName>
    </alternativeName>
</protein>
<feature type="region of interest" description="Disordered" evidence="5">
    <location>
        <begin position="212"/>
        <end position="233"/>
    </location>
</feature>
<evidence type="ECO:0000256" key="5">
    <source>
        <dbReference type="SAM" id="MobiDB-lite"/>
    </source>
</evidence>
<dbReference type="InterPro" id="IPR031121">
    <property type="entry name" value="RIK/BLOM7"/>
</dbReference>
<gene>
    <name evidence="7" type="ORF">V9T40_003762</name>
</gene>
<feature type="region of interest" description="Disordered" evidence="5">
    <location>
        <begin position="645"/>
        <end position="708"/>
    </location>
</feature>
<dbReference type="EMBL" id="JBBCAQ010000006">
    <property type="protein sequence ID" value="KAK7603763.1"/>
    <property type="molecule type" value="Genomic_DNA"/>
</dbReference>
<reference evidence="7 8" key="1">
    <citation type="submission" date="2024-03" db="EMBL/GenBank/DDBJ databases">
        <title>Adaptation during the transition from Ophiocordyceps entomopathogen to insect associate is accompanied by gene loss and intensified selection.</title>
        <authorList>
            <person name="Ward C.M."/>
            <person name="Onetto C.A."/>
            <person name="Borneman A.R."/>
        </authorList>
    </citation>
    <scope>NUCLEOTIDE SEQUENCE [LARGE SCALE GENOMIC DNA]</scope>
    <source>
        <strain evidence="7">AWRI1</strain>
        <tissue evidence="7">Single Adult Female</tissue>
    </source>
</reference>
<dbReference type="PANTHER" id="PTHR15744:SF0">
    <property type="entry name" value="KH HOMOLOGY DOMAIN-CONTAINING PROTEIN 4"/>
    <property type="match status" value="1"/>
</dbReference>
<comment type="function">
    <text evidence="4">RNA-binding protein involved in pre-mRNA splicing. Interacts with the PRP19C/Prp19 complex/NTC/Nineteen complex which is part of the spliceosome. Involved in regulating splice site selection. Binds preferentially RNA with A/C rich sequences and poly-C stretches.</text>
</comment>
<dbReference type="Pfam" id="PF22675">
    <property type="entry name" value="KH-I_KHDC4-BBP"/>
    <property type="match status" value="2"/>
</dbReference>
<feature type="region of interest" description="Disordered" evidence="5">
    <location>
        <begin position="445"/>
        <end position="464"/>
    </location>
</feature>
<dbReference type="InterPro" id="IPR036612">
    <property type="entry name" value="KH_dom_type_1_sf"/>
</dbReference>
<evidence type="ECO:0000313" key="8">
    <source>
        <dbReference type="Proteomes" id="UP001367676"/>
    </source>
</evidence>
<sequence length="855" mass="94724">MDEKRCSTQFIINNYVKDEREFLLQKEVREEVCKYADVDLAIRGRYIPPKEVASTDSSRLLHFHLTGRSKQNLNMAIQKLELMLGKGSRIIEDDTALEEKITVGIDTFPSIFRIRDKILGDHNENVDYLTKETGAIITLGGKGSGCPDSKDEDLHLLVKYMDLESKPNTQTLVLNLIETVQRDFIESHGKYYPHPKKPEIFPVRKPEIKVKKKKLTPPPPKEPVKSTKNVTNDSGSHIEKITLGLKHVPIKFNLKSKIYGPNLSNVKHIEKVSSAVLLVEGVSTGADGGKVNPSESPHILVKYMKPELKDMARSLILNLIETIHQEFESLYGAYLEKPESPEILPIKSTSHFTKPSPPETATKQPCEKSSSPPARKHAKEDVRLDPRKNVDKPPPSKKPVPPPPPVISKPISPDYLSFANHSVEVIEKPFELEPLRSFSGPIESARASYPKADPIRPSYTEMNRPNTSYGMHNVKPIPSIVPPVSSQPPLLPTPAYIPQVSPYEELPGIQQLADIQLSQSDLQTLADIPLLGNSLPQYYKKRSISPVEMGLEPKKFCTLPPVTTPLPYLGNIESIDNINVPRPEPPRPKVTTANNRYLVELPKVSSTPAMAKGAAVAAAAKLPSPVQAPTPKKFTAWDAEQQRRLDQQNATHAWNPSPQTDPRTSANQLSGTKPKPNRWSEPVSNIDETTLPPRIPASWNPAASSAPWEVTPKPQINASKAPAAAKTARKPVSLKLRGPVKHQVNGKPVADGDAVMSFLEECAKSAAAKSKYDIFDESPDEETKSIILIDSDDEAFNEKSKSGKRMERMRSIAVQTDEGLRQTKVHCACGRFTKAVNDIRSIGVQTAPSRYGLNF</sequence>
<accession>A0AAN9TTB2</accession>
<dbReference type="GO" id="GO:0005634">
    <property type="term" value="C:nucleus"/>
    <property type="evidence" value="ECO:0007669"/>
    <property type="project" value="InterPro"/>
</dbReference>
<evidence type="ECO:0000256" key="3">
    <source>
        <dbReference type="ARBA" id="ARBA00030267"/>
    </source>
</evidence>
<evidence type="ECO:0000256" key="2">
    <source>
        <dbReference type="ARBA" id="ARBA00017795"/>
    </source>
</evidence>
<feature type="region of interest" description="Disordered" evidence="5">
    <location>
        <begin position="346"/>
        <end position="407"/>
    </location>
</feature>
<feature type="compositionally biased region" description="Polar residues" evidence="5">
    <location>
        <begin position="347"/>
        <end position="372"/>
    </location>
</feature>
<comment type="similarity">
    <text evidence="1">Belongs to the KHDC4 family.</text>
</comment>
<dbReference type="InterPro" id="IPR055256">
    <property type="entry name" value="KH_1_KHDC4/BBP-like"/>
</dbReference>
<feature type="compositionally biased region" description="Basic and acidic residues" evidence="5">
    <location>
        <begin position="378"/>
        <end position="391"/>
    </location>
</feature>
<dbReference type="Gene3D" id="3.30.1370.10">
    <property type="entry name" value="K Homology domain, type 1"/>
    <property type="match status" value="2"/>
</dbReference>
<dbReference type="AlphaFoldDB" id="A0AAN9TTB2"/>
<evidence type="ECO:0000259" key="6">
    <source>
        <dbReference type="Pfam" id="PF22675"/>
    </source>
</evidence>
<feature type="domain" description="KHDC4/BBP-like KH-domain type I" evidence="6">
    <location>
        <begin position="112"/>
        <end position="178"/>
    </location>
</feature>
<feature type="compositionally biased region" description="Polar residues" evidence="5">
    <location>
        <begin position="647"/>
        <end position="671"/>
    </location>
</feature>
<proteinExistence type="inferred from homology"/>
<feature type="compositionally biased region" description="Low complexity" evidence="5">
    <location>
        <begin position="696"/>
        <end position="708"/>
    </location>
</feature>
<evidence type="ECO:0000313" key="7">
    <source>
        <dbReference type="EMBL" id="KAK7603763.1"/>
    </source>
</evidence>
<comment type="caution">
    <text evidence="7">The sequence shown here is derived from an EMBL/GenBank/DDBJ whole genome shotgun (WGS) entry which is preliminary data.</text>
</comment>
<dbReference type="GO" id="GO:0003723">
    <property type="term" value="F:RNA binding"/>
    <property type="evidence" value="ECO:0007669"/>
    <property type="project" value="InterPro"/>
</dbReference>
<evidence type="ECO:0000256" key="4">
    <source>
        <dbReference type="ARBA" id="ARBA00045732"/>
    </source>
</evidence>
<evidence type="ECO:0000256" key="1">
    <source>
        <dbReference type="ARBA" id="ARBA00006093"/>
    </source>
</evidence>
<dbReference type="SUPFAM" id="SSF54791">
    <property type="entry name" value="Eukaryotic type KH-domain (KH-domain type I)"/>
    <property type="match status" value="1"/>
</dbReference>
<feature type="domain" description="KHDC4/BBP-like KH-domain type I" evidence="6">
    <location>
        <begin position="251"/>
        <end position="321"/>
    </location>
</feature>
<dbReference type="Proteomes" id="UP001367676">
    <property type="component" value="Unassembled WGS sequence"/>
</dbReference>
<name>A0AAN9TTB2_9HEMI</name>
<keyword evidence="8" id="KW-1185">Reference proteome</keyword>
<feature type="compositionally biased region" description="Pro residues" evidence="5">
    <location>
        <begin position="392"/>
        <end position="407"/>
    </location>
</feature>
<organism evidence="7 8">
    <name type="scientific">Parthenolecanium corni</name>
    <dbReference type="NCBI Taxonomy" id="536013"/>
    <lineage>
        <taxon>Eukaryota</taxon>
        <taxon>Metazoa</taxon>
        <taxon>Ecdysozoa</taxon>
        <taxon>Arthropoda</taxon>
        <taxon>Hexapoda</taxon>
        <taxon>Insecta</taxon>
        <taxon>Pterygota</taxon>
        <taxon>Neoptera</taxon>
        <taxon>Paraneoptera</taxon>
        <taxon>Hemiptera</taxon>
        <taxon>Sternorrhyncha</taxon>
        <taxon>Coccoidea</taxon>
        <taxon>Coccidae</taxon>
        <taxon>Parthenolecanium</taxon>
    </lineage>
</organism>